<dbReference type="Proteomes" id="UP001202479">
    <property type="component" value="Unassembled WGS sequence"/>
</dbReference>
<evidence type="ECO:0000313" key="3">
    <source>
        <dbReference type="Proteomes" id="UP001202479"/>
    </source>
</evidence>
<dbReference type="AlphaFoldDB" id="A0AAI9T1N8"/>
<dbReference type="InterPro" id="IPR043141">
    <property type="entry name" value="Ribosomal_uL10-like_sf"/>
</dbReference>
<evidence type="ECO:0000256" key="1">
    <source>
        <dbReference type="ARBA" id="ARBA00008889"/>
    </source>
</evidence>
<dbReference type="EMBL" id="JAHUZD010000022">
    <property type="protein sequence ID" value="KAI3406646.2"/>
    <property type="molecule type" value="Genomic_DNA"/>
</dbReference>
<comment type="similarity">
    <text evidence="1">Belongs to the universal ribosomal protein uL10 family.</text>
</comment>
<organism evidence="2 3">
    <name type="scientific">Candida oxycetoniae</name>
    <dbReference type="NCBI Taxonomy" id="497107"/>
    <lineage>
        <taxon>Eukaryota</taxon>
        <taxon>Fungi</taxon>
        <taxon>Dikarya</taxon>
        <taxon>Ascomycota</taxon>
        <taxon>Saccharomycotina</taxon>
        <taxon>Pichiomycetes</taxon>
        <taxon>Debaryomycetaceae</taxon>
        <taxon>Candida/Lodderomyces clade</taxon>
        <taxon>Candida</taxon>
    </lineage>
</organism>
<dbReference type="RefSeq" id="XP_049182391.1">
    <property type="nucleotide sequence ID" value="XM_049326390.1"/>
</dbReference>
<keyword evidence="3" id="KW-1185">Reference proteome</keyword>
<comment type="caution">
    <text evidence="2">The sequence shown here is derived from an EMBL/GenBank/DDBJ whole genome shotgun (WGS) entry which is preliminary data.</text>
</comment>
<proteinExistence type="inferred from homology"/>
<evidence type="ECO:0000313" key="2">
    <source>
        <dbReference type="EMBL" id="KAI3406646.2"/>
    </source>
</evidence>
<dbReference type="SUPFAM" id="SSF160369">
    <property type="entry name" value="Ribosomal protein L10-like"/>
    <property type="match status" value="1"/>
</dbReference>
<dbReference type="Gene3D" id="3.30.70.1730">
    <property type="match status" value="1"/>
</dbReference>
<protein>
    <submittedName>
        <fullName evidence="2">Uncharacterized protein</fullName>
    </submittedName>
</protein>
<accession>A0AAI9T1N8</accession>
<gene>
    <name evidence="2" type="ORF">KGF56_000492</name>
</gene>
<dbReference type="PANTHER" id="PTHR11560">
    <property type="entry name" value="39S RIBOSOMAL PROTEIN L10, MITOCHONDRIAL"/>
    <property type="match status" value="1"/>
</dbReference>
<sequence>MSTPESSYPNFVPANEEQQTFINRRTEKPLFSRKTYLMDLYKHLNDNNQILLFVHHNNLSKAENKQFRQELAKIKVAKRTENEAKLGSASASGVKLTILNNSIYRTYLRCSHEEDPAGLGVSSRNKDVHHPLAPLFVGPTGCISIPECDPSLIQQINKVLKKFSEKLFIMGAKVEKNTFMNPAELDQFKNLPTKVGLQGQLLGLLTMVGGSGLVHTLETPAHLLYLTMDTRAKDLDPNSKEAESTESS</sequence>
<dbReference type="GeneID" id="73378109"/>
<reference evidence="2" key="1">
    <citation type="journal article" date="2022" name="DNA Res.">
        <title>Genome analysis of five recently described species of the CUG-Ser clade uncovers Candida theae as a new hybrid lineage with pathogenic potential in the Candida parapsilosis species complex.</title>
        <authorList>
            <person name="Mixao V."/>
            <person name="Del Olmo V."/>
            <person name="Hegedusova E."/>
            <person name="Saus E."/>
            <person name="Pryszcz L."/>
            <person name="Cillingova A."/>
            <person name="Nosek J."/>
            <person name="Gabaldon T."/>
        </authorList>
    </citation>
    <scope>NUCLEOTIDE SEQUENCE</scope>
    <source>
        <strain evidence="2">CBS 10844</strain>
    </source>
</reference>
<dbReference type="CDD" id="cd00379">
    <property type="entry name" value="Ribosomal_L10_P0"/>
    <property type="match status" value="1"/>
</dbReference>
<name>A0AAI9T1N8_9ASCO</name>
<dbReference type="InterPro" id="IPR047865">
    <property type="entry name" value="Ribosomal_uL10_bac_type"/>
</dbReference>